<dbReference type="OrthoDB" id="9802340at2"/>
<sequence>MKTRQETLTIRFSEMKDAAALMALDELVWDRNTAPAPLEWTSRDHYLLHCPPGTQLVALHEGELCGYVGFRNPTSLHSNRHVLELNIAVHPDYQRQGIGLRLMAAAKDTARSKGISKLRLRVLSSNPGALSFYRYCGFTEEGRLIQEFYVDGRYVDDILMCCFLS</sequence>
<dbReference type="Pfam" id="PF00583">
    <property type="entry name" value="Acetyltransf_1"/>
    <property type="match status" value="1"/>
</dbReference>
<accession>A0A0M1N239</accession>
<dbReference type="PATRIC" id="fig|1705565.3.peg.1562"/>
<evidence type="ECO:0000313" key="4">
    <source>
        <dbReference type="EMBL" id="KOR76222.1"/>
    </source>
</evidence>
<keyword evidence="2" id="KW-0012">Acyltransferase</keyword>
<proteinExistence type="predicted"/>
<dbReference type="SUPFAM" id="SSF55729">
    <property type="entry name" value="Acyl-CoA N-acyltransferases (Nat)"/>
    <property type="match status" value="1"/>
</dbReference>
<dbReference type="InterPro" id="IPR000182">
    <property type="entry name" value="GNAT_dom"/>
</dbReference>
<evidence type="ECO:0000259" key="3">
    <source>
        <dbReference type="PROSITE" id="PS51186"/>
    </source>
</evidence>
<reference evidence="5" key="1">
    <citation type="submission" date="2015-08" db="EMBL/GenBank/DDBJ databases">
        <title>Genome sequencing project for genomic taxonomy and phylogenomics of Bacillus-like bacteria.</title>
        <authorList>
            <person name="Liu B."/>
            <person name="Wang J."/>
            <person name="Zhu Y."/>
            <person name="Liu G."/>
            <person name="Chen Q."/>
            <person name="Chen Z."/>
            <person name="Lan J."/>
            <person name="Che J."/>
            <person name="Ge C."/>
            <person name="Shi H."/>
            <person name="Pan Z."/>
            <person name="Liu X."/>
        </authorList>
    </citation>
    <scope>NUCLEOTIDE SEQUENCE [LARGE SCALE GENOMIC DNA]</scope>
    <source>
        <strain evidence="5">FJAT-22460</strain>
    </source>
</reference>
<dbReference type="GO" id="GO:0016747">
    <property type="term" value="F:acyltransferase activity, transferring groups other than amino-acyl groups"/>
    <property type="evidence" value="ECO:0007669"/>
    <property type="project" value="InterPro"/>
</dbReference>
<evidence type="ECO:0000256" key="1">
    <source>
        <dbReference type="ARBA" id="ARBA00022679"/>
    </source>
</evidence>
<evidence type="ECO:0000313" key="5">
    <source>
        <dbReference type="Proteomes" id="UP000036932"/>
    </source>
</evidence>
<feature type="domain" description="N-acetyltransferase" evidence="3">
    <location>
        <begin position="8"/>
        <end position="165"/>
    </location>
</feature>
<gene>
    <name evidence="4" type="ORF">AM231_26730</name>
</gene>
<keyword evidence="5" id="KW-1185">Reference proteome</keyword>
<keyword evidence="1 4" id="KW-0808">Transferase</keyword>
<dbReference type="Gene3D" id="3.40.630.30">
    <property type="match status" value="1"/>
</dbReference>
<dbReference type="PANTHER" id="PTHR43877">
    <property type="entry name" value="AMINOALKYLPHOSPHONATE N-ACETYLTRANSFERASE-RELATED-RELATED"/>
    <property type="match status" value="1"/>
</dbReference>
<dbReference type="InterPro" id="IPR050832">
    <property type="entry name" value="Bact_Acetyltransf"/>
</dbReference>
<dbReference type="InterPro" id="IPR016181">
    <property type="entry name" value="Acyl_CoA_acyltransferase"/>
</dbReference>
<protein>
    <submittedName>
        <fullName evidence="4">GNAT family acetyltransferase</fullName>
    </submittedName>
</protein>
<dbReference type="EMBL" id="LIUT01000008">
    <property type="protein sequence ID" value="KOR76222.1"/>
    <property type="molecule type" value="Genomic_DNA"/>
</dbReference>
<dbReference type="Proteomes" id="UP000036932">
    <property type="component" value="Unassembled WGS sequence"/>
</dbReference>
<dbReference type="CDD" id="cd04301">
    <property type="entry name" value="NAT_SF"/>
    <property type="match status" value="1"/>
</dbReference>
<dbReference type="RefSeq" id="WP_054405362.1">
    <property type="nucleotide sequence ID" value="NZ_LIUT01000008.1"/>
</dbReference>
<evidence type="ECO:0000256" key="2">
    <source>
        <dbReference type="ARBA" id="ARBA00023315"/>
    </source>
</evidence>
<comment type="caution">
    <text evidence="4">The sequence shown here is derived from an EMBL/GenBank/DDBJ whole genome shotgun (WGS) entry which is preliminary data.</text>
</comment>
<dbReference type="PROSITE" id="PS51186">
    <property type="entry name" value="GNAT"/>
    <property type="match status" value="1"/>
</dbReference>
<name>A0A0M1N239_9BACL</name>
<organism evidence="4 5">
    <name type="scientific">Paenibacillus solani</name>
    <dbReference type="NCBI Taxonomy" id="1705565"/>
    <lineage>
        <taxon>Bacteria</taxon>
        <taxon>Bacillati</taxon>
        <taxon>Bacillota</taxon>
        <taxon>Bacilli</taxon>
        <taxon>Bacillales</taxon>
        <taxon>Paenibacillaceae</taxon>
        <taxon>Paenibacillus</taxon>
    </lineage>
</organism>
<dbReference type="AlphaFoldDB" id="A0A0M1N239"/>